<reference evidence="1" key="1">
    <citation type="submission" date="2018-03" db="EMBL/GenBank/DDBJ databases">
        <authorList>
            <person name="Guldener U."/>
        </authorList>
    </citation>
    <scope>NUCLEOTIDE SEQUENCE</scope>
</reference>
<organism evidence="1 2">
    <name type="scientific">Fusarium torulosum</name>
    <dbReference type="NCBI Taxonomy" id="33205"/>
    <lineage>
        <taxon>Eukaryota</taxon>
        <taxon>Fungi</taxon>
        <taxon>Dikarya</taxon>
        <taxon>Ascomycota</taxon>
        <taxon>Pezizomycotina</taxon>
        <taxon>Sordariomycetes</taxon>
        <taxon>Hypocreomycetidae</taxon>
        <taxon>Hypocreales</taxon>
        <taxon>Nectriaceae</taxon>
        <taxon>Fusarium</taxon>
    </lineage>
</organism>
<evidence type="ECO:0000313" key="2">
    <source>
        <dbReference type="Proteomes" id="UP001187734"/>
    </source>
</evidence>
<dbReference type="AlphaFoldDB" id="A0AAE8SGC5"/>
<protein>
    <submittedName>
        <fullName evidence="1">Uncharacterized protein</fullName>
    </submittedName>
</protein>
<dbReference type="EMBL" id="ONZP01000143">
    <property type="protein sequence ID" value="SPJ74938.1"/>
    <property type="molecule type" value="Genomic_DNA"/>
</dbReference>
<gene>
    <name evidence="1" type="ORF">FTOL_04669</name>
</gene>
<name>A0AAE8SGC5_9HYPO</name>
<evidence type="ECO:0000313" key="1">
    <source>
        <dbReference type="EMBL" id="SPJ74938.1"/>
    </source>
</evidence>
<proteinExistence type="predicted"/>
<keyword evidence="2" id="KW-1185">Reference proteome</keyword>
<sequence length="60" mass="6644">MSLFGNKGRRQRQLNALNQFVGGIGLSVCISRGEVEAIMWAAVLMGKSMMLKTNIHRLPI</sequence>
<accession>A0AAE8SGC5</accession>
<dbReference type="Proteomes" id="UP001187734">
    <property type="component" value="Unassembled WGS sequence"/>
</dbReference>
<comment type="caution">
    <text evidence="1">The sequence shown here is derived from an EMBL/GenBank/DDBJ whole genome shotgun (WGS) entry which is preliminary data.</text>
</comment>